<dbReference type="AlphaFoldDB" id="A0A099KMT6"/>
<evidence type="ECO:0000256" key="3">
    <source>
        <dbReference type="ARBA" id="ARBA00022475"/>
    </source>
</evidence>
<feature type="transmembrane region" description="Helical" evidence="7">
    <location>
        <begin position="44"/>
        <end position="64"/>
    </location>
</feature>
<comment type="caution">
    <text evidence="8">The sequence shown here is derived from an EMBL/GenBank/DDBJ whole genome shotgun (WGS) entry which is preliminary data.</text>
</comment>
<evidence type="ECO:0000256" key="1">
    <source>
        <dbReference type="ARBA" id="ARBA00004651"/>
    </source>
</evidence>
<dbReference type="RefSeq" id="WP_033094130.1">
    <property type="nucleotide sequence ID" value="NZ_JQED01000029.1"/>
</dbReference>
<evidence type="ECO:0000313" key="8">
    <source>
        <dbReference type="EMBL" id="KGJ91535.1"/>
    </source>
</evidence>
<keyword evidence="3" id="KW-1003">Cell membrane</keyword>
<dbReference type="PANTHER" id="PTHR23513">
    <property type="entry name" value="INTEGRAL MEMBRANE EFFLUX PROTEIN-RELATED"/>
    <property type="match status" value="1"/>
</dbReference>
<reference evidence="8 9" key="1">
    <citation type="submission" date="2014-08" db="EMBL/GenBank/DDBJ databases">
        <title>Genomic and Phenotypic Diversity of Colwellia psychrerythraea strains from Disparate Marine Basins.</title>
        <authorList>
            <person name="Techtmann S.M."/>
            <person name="Stelling S.C."/>
            <person name="Utturkar S.M."/>
            <person name="Alshibli N."/>
            <person name="Harris A."/>
            <person name="Brown S.D."/>
            <person name="Hazen T.C."/>
        </authorList>
    </citation>
    <scope>NUCLEOTIDE SEQUENCE [LARGE SCALE GENOMIC DNA]</scope>
    <source>
        <strain evidence="8 9">ND2E</strain>
    </source>
</reference>
<organism evidence="8 9">
    <name type="scientific">Colwellia psychrerythraea</name>
    <name type="common">Vibrio psychroerythus</name>
    <dbReference type="NCBI Taxonomy" id="28229"/>
    <lineage>
        <taxon>Bacteria</taxon>
        <taxon>Pseudomonadati</taxon>
        <taxon>Pseudomonadota</taxon>
        <taxon>Gammaproteobacteria</taxon>
        <taxon>Alteromonadales</taxon>
        <taxon>Colwelliaceae</taxon>
        <taxon>Colwellia</taxon>
    </lineage>
</organism>
<keyword evidence="4 7" id="KW-0812">Transmembrane</keyword>
<evidence type="ECO:0000256" key="7">
    <source>
        <dbReference type="SAM" id="Phobius"/>
    </source>
</evidence>
<proteinExistence type="predicted"/>
<feature type="transmembrane region" description="Helical" evidence="7">
    <location>
        <begin position="256"/>
        <end position="275"/>
    </location>
</feature>
<dbReference type="SUPFAM" id="SSF103473">
    <property type="entry name" value="MFS general substrate transporter"/>
    <property type="match status" value="1"/>
</dbReference>
<feature type="transmembrane region" description="Helical" evidence="7">
    <location>
        <begin position="372"/>
        <end position="390"/>
    </location>
</feature>
<feature type="transmembrane region" description="Helical" evidence="7">
    <location>
        <begin position="12"/>
        <end position="32"/>
    </location>
</feature>
<feature type="transmembrane region" description="Helical" evidence="7">
    <location>
        <begin position="282"/>
        <end position="304"/>
    </location>
</feature>
<name>A0A099KMT6_COLPS</name>
<dbReference type="PANTHER" id="PTHR23513:SF6">
    <property type="entry name" value="MAJOR FACILITATOR SUPERFAMILY ASSOCIATED DOMAIN-CONTAINING PROTEIN"/>
    <property type="match status" value="1"/>
</dbReference>
<keyword evidence="6 7" id="KW-0472">Membrane</keyword>
<feature type="transmembrane region" description="Helical" evidence="7">
    <location>
        <begin position="76"/>
        <end position="97"/>
    </location>
</feature>
<dbReference type="Proteomes" id="UP000029843">
    <property type="component" value="Unassembled WGS sequence"/>
</dbReference>
<dbReference type="EMBL" id="JQED01000029">
    <property type="protein sequence ID" value="KGJ91535.1"/>
    <property type="molecule type" value="Genomic_DNA"/>
</dbReference>
<evidence type="ECO:0000313" key="9">
    <source>
        <dbReference type="Proteomes" id="UP000029843"/>
    </source>
</evidence>
<evidence type="ECO:0008006" key="10">
    <source>
        <dbReference type="Google" id="ProtNLM"/>
    </source>
</evidence>
<keyword evidence="2" id="KW-0813">Transport</keyword>
<evidence type="ECO:0000256" key="5">
    <source>
        <dbReference type="ARBA" id="ARBA00022989"/>
    </source>
</evidence>
<keyword evidence="5 7" id="KW-1133">Transmembrane helix</keyword>
<gene>
    <name evidence="8" type="ORF">ND2E_3400</name>
</gene>
<dbReference type="CDD" id="cd06173">
    <property type="entry name" value="MFS_MefA_like"/>
    <property type="match status" value="1"/>
</dbReference>
<comment type="subcellular location">
    <subcellularLocation>
        <location evidence="1">Cell membrane</location>
        <topology evidence="1">Multi-pass membrane protein</topology>
    </subcellularLocation>
</comment>
<feature type="transmembrane region" description="Helical" evidence="7">
    <location>
        <begin position="140"/>
        <end position="163"/>
    </location>
</feature>
<dbReference type="Gene3D" id="1.20.1250.20">
    <property type="entry name" value="MFS general substrate transporter like domains"/>
    <property type="match status" value="1"/>
</dbReference>
<dbReference type="InterPro" id="IPR036259">
    <property type="entry name" value="MFS_trans_sf"/>
</dbReference>
<feature type="transmembrane region" description="Helical" evidence="7">
    <location>
        <begin position="310"/>
        <end position="332"/>
    </location>
</feature>
<sequence length="406" mass="44164">MQRSIFTERNYLTYLCGSLFSTQGLWIQRMTLGWMMWDQTHSESWLGLLAFLMFFPSIVLSPLFGVMVDRIDRRQAAVITSIVLGLLSLLLSLLVWQQLADEKMLLFFSFAIGVANSAYQSIRLSLVPELVSELNMPKAVAINAILYNTSRFIGPVMAGYLIKYQGNDMALAVVAASYLPLTLVLLLLKLDNFQRSAGSKQFTFFMDVKAGLNYALSSDLILRLLLLIAVSAVFGRGLLEILPAAVDILYSRGVEALAWMNSAAGVGAIIAGFLLSFFSAAYLITAMQIAAIVSGILLVIFSYISSFELGLVIIGALSFCATVCGVTTQSLIQVSVTSAFRGRVMSLWGAINIGGGALGGLLFGVFTEYMGYPFTLVTMGGICVVIAYVATRGIRLPITFNQPKLN</sequence>
<evidence type="ECO:0000256" key="2">
    <source>
        <dbReference type="ARBA" id="ARBA00022448"/>
    </source>
</evidence>
<feature type="transmembrane region" description="Helical" evidence="7">
    <location>
        <begin position="103"/>
        <end position="119"/>
    </location>
</feature>
<dbReference type="Pfam" id="PF05977">
    <property type="entry name" value="MFS_3"/>
    <property type="match status" value="1"/>
</dbReference>
<dbReference type="OrthoDB" id="9775268at2"/>
<evidence type="ECO:0000256" key="6">
    <source>
        <dbReference type="ARBA" id="ARBA00023136"/>
    </source>
</evidence>
<feature type="transmembrane region" description="Helical" evidence="7">
    <location>
        <begin position="169"/>
        <end position="190"/>
    </location>
</feature>
<evidence type="ECO:0000256" key="4">
    <source>
        <dbReference type="ARBA" id="ARBA00022692"/>
    </source>
</evidence>
<dbReference type="GO" id="GO:0005886">
    <property type="term" value="C:plasma membrane"/>
    <property type="evidence" value="ECO:0007669"/>
    <property type="project" value="UniProtKB-SubCell"/>
</dbReference>
<accession>A0A099KMT6</accession>
<dbReference type="InterPro" id="IPR010290">
    <property type="entry name" value="TM_effector"/>
</dbReference>
<dbReference type="PATRIC" id="fig|28229.4.peg.2454"/>
<protein>
    <recommendedName>
        <fullName evidence="10">Major facilitator superfamily (MFS) profile domain-containing protein</fullName>
    </recommendedName>
</protein>
<feature type="transmembrane region" description="Helical" evidence="7">
    <location>
        <begin position="344"/>
        <end position="366"/>
    </location>
</feature>
<feature type="transmembrane region" description="Helical" evidence="7">
    <location>
        <begin position="211"/>
        <end position="236"/>
    </location>
</feature>